<dbReference type="EMBL" id="JARIHO010000017">
    <property type="protein sequence ID" value="KAJ7348428.1"/>
    <property type="molecule type" value="Genomic_DNA"/>
</dbReference>
<dbReference type="Proteomes" id="UP001218218">
    <property type="component" value="Unassembled WGS sequence"/>
</dbReference>
<dbReference type="AlphaFoldDB" id="A0AAD7A2U4"/>
<evidence type="ECO:0000256" key="1">
    <source>
        <dbReference type="SAM" id="MobiDB-lite"/>
    </source>
</evidence>
<feature type="compositionally biased region" description="Polar residues" evidence="1">
    <location>
        <begin position="56"/>
        <end position="77"/>
    </location>
</feature>
<feature type="compositionally biased region" description="Basic residues" evidence="1">
    <location>
        <begin position="78"/>
        <end position="88"/>
    </location>
</feature>
<comment type="caution">
    <text evidence="2">The sequence shown here is derived from an EMBL/GenBank/DDBJ whole genome shotgun (WGS) entry which is preliminary data.</text>
</comment>
<evidence type="ECO:0000313" key="2">
    <source>
        <dbReference type="EMBL" id="KAJ7348428.1"/>
    </source>
</evidence>
<sequence length="155" mass="17089">MSGLVHGENQPRWASPLTIVALGGLAHVVNKGMGQANIRWLKLGNSEQRAYRKGDQNTNQKGGQKATQKGNWKANQKGNKKAHQKHGQKANQKCSQNSDRKANRKDDRKDKSPEHGLFESPRNVQNGPEMGPKTLFSSWAGSRGPGTKMDPWANP</sequence>
<organism evidence="2 3">
    <name type="scientific">Mycena albidolilacea</name>
    <dbReference type="NCBI Taxonomy" id="1033008"/>
    <lineage>
        <taxon>Eukaryota</taxon>
        <taxon>Fungi</taxon>
        <taxon>Dikarya</taxon>
        <taxon>Basidiomycota</taxon>
        <taxon>Agaricomycotina</taxon>
        <taxon>Agaricomycetes</taxon>
        <taxon>Agaricomycetidae</taxon>
        <taxon>Agaricales</taxon>
        <taxon>Marasmiineae</taxon>
        <taxon>Mycenaceae</taxon>
        <taxon>Mycena</taxon>
    </lineage>
</organism>
<gene>
    <name evidence="2" type="ORF">DFH08DRAFT_808166</name>
</gene>
<protein>
    <submittedName>
        <fullName evidence="2">Uncharacterized protein</fullName>
    </submittedName>
</protein>
<proteinExistence type="predicted"/>
<evidence type="ECO:0000313" key="3">
    <source>
        <dbReference type="Proteomes" id="UP001218218"/>
    </source>
</evidence>
<feature type="region of interest" description="Disordered" evidence="1">
    <location>
        <begin position="49"/>
        <end position="155"/>
    </location>
</feature>
<reference evidence="2" key="1">
    <citation type="submission" date="2023-03" db="EMBL/GenBank/DDBJ databases">
        <title>Massive genome expansion in bonnet fungi (Mycena s.s.) driven by repeated elements and novel gene families across ecological guilds.</title>
        <authorList>
            <consortium name="Lawrence Berkeley National Laboratory"/>
            <person name="Harder C.B."/>
            <person name="Miyauchi S."/>
            <person name="Viragh M."/>
            <person name="Kuo A."/>
            <person name="Thoen E."/>
            <person name="Andreopoulos B."/>
            <person name="Lu D."/>
            <person name="Skrede I."/>
            <person name="Drula E."/>
            <person name="Henrissat B."/>
            <person name="Morin E."/>
            <person name="Kohler A."/>
            <person name="Barry K."/>
            <person name="LaButti K."/>
            <person name="Morin E."/>
            <person name="Salamov A."/>
            <person name="Lipzen A."/>
            <person name="Mereny Z."/>
            <person name="Hegedus B."/>
            <person name="Baldrian P."/>
            <person name="Stursova M."/>
            <person name="Weitz H."/>
            <person name="Taylor A."/>
            <person name="Grigoriev I.V."/>
            <person name="Nagy L.G."/>
            <person name="Martin F."/>
            <person name="Kauserud H."/>
        </authorList>
    </citation>
    <scope>NUCLEOTIDE SEQUENCE</scope>
    <source>
        <strain evidence="2">CBHHK002</strain>
    </source>
</reference>
<accession>A0AAD7A2U4</accession>
<feature type="compositionally biased region" description="Basic and acidic residues" evidence="1">
    <location>
        <begin position="98"/>
        <end position="117"/>
    </location>
</feature>
<keyword evidence="3" id="KW-1185">Reference proteome</keyword>
<name>A0AAD7A2U4_9AGAR</name>